<protein>
    <submittedName>
        <fullName evidence="2">Uncharacterized protein</fullName>
    </submittedName>
</protein>
<dbReference type="EMBL" id="JAAPAO010000152">
    <property type="protein sequence ID" value="KAF4670452.1"/>
    <property type="molecule type" value="Genomic_DNA"/>
</dbReference>
<feature type="compositionally biased region" description="Basic and acidic residues" evidence="1">
    <location>
        <begin position="430"/>
        <end position="442"/>
    </location>
</feature>
<keyword evidence="3" id="KW-1185">Reference proteome</keyword>
<organism evidence="2 3">
    <name type="scientific">Perkinsus chesapeaki</name>
    <name type="common">Clam parasite</name>
    <name type="synonym">Perkinsus andrewsi</name>
    <dbReference type="NCBI Taxonomy" id="330153"/>
    <lineage>
        <taxon>Eukaryota</taxon>
        <taxon>Sar</taxon>
        <taxon>Alveolata</taxon>
        <taxon>Perkinsozoa</taxon>
        <taxon>Perkinsea</taxon>
        <taxon>Perkinsida</taxon>
        <taxon>Perkinsidae</taxon>
        <taxon>Perkinsus</taxon>
    </lineage>
</organism>
<proteinExistence type="predicted"/>
<evidence type="ECO:0000313" key="3">
    <source>
        <dbReference type="Proteomes" id="UP000591131"/>
    </source>
</evidence>
<name>A0A7J6MFN9_PERCH</name>
<feature type="compositionally biased region" description="Polar residues" evidence="1">
    <location>
        <begin position="162"/>
        <end position="172"/>
    </location>
</feature>
<reference evidence="2 3" key="1">
    <citation type="submission" date="2020-04" db="EMBL/GenBank/DDBJ databases">
        <title>Perkinsus chesapeaki whole genome sequence.</title>
        <authorList>
            <person name="Bogema D.R."/>
        </authorList>
    </citation>
    <scope>NUCLEOTIDE SEQUENCE [LARGE SCALE GENOMIC DNA]</scope>
    <source>
        <strain evidence="2">ATCC PRA-425</strain>
    </source>
</reference>
<dbReference type="AlphaFoldDB" id="A0A7J6MFN9"/>
<evidence type="ECO:0000313" key="2">
    <source>
        <dbReference type="EMBL" id="KAF4670452.1"/>
    </source>
</evidence>
<gene>
    <name evidence="2" type="ORF">FOL47_002040</name>
</gene>
<accession>A0A7J6MFN9</accession>
<dbReference type="OrthoDB" id="462560at2759"/>
<dbReference type="Proteomes" id="UP000591131">
    <property type="component" value="Unassembled WGS sequence"/>
</dbReference>
<sequence length="450" mass="50450">MARPAGPKEFLCLRLAKLDACFDEDKPLIPGSIWEYIPPIQPGKFEQVKEFKQWLIRHRPIPYHGTNKHYSQGTFVIRKRKSDWGCWGFQLDFINCKVADEVFRAFWSIPVKADTPVGNSVTAPQKSGDDTNGIVEADGDSDEYDDSEVDSDSWDDPYGIPSDSSGYSYGRSTESEEIHQDRRWLETVACCEGTYSRAIVFQDHLYYSVEEDGSNLRWRGLKPESSLTRTIPLPAGEDSLLELGAVKGFLYIVGGSRKVYVLREGKSWKYILTFNERSNHVLQDALVDEDGLPYKIMYFQYKHDPFGTELVVWDRESGGITVVAPNLGLEVCKFLPHTGEMLGVGVVRDPSERIAVFRMDDGHVFVNGKEDYIFNYPGEVVSFEVDGNWRVTLIGDSMKYGCHETISFPLHFEWELSAAAGGGGGGELGESEKNGAGGEDRQSTVVTRAA</sequence>
<feature type="compositionally biased region" description="Acidic residues" evidence="1">
    <location>
        <begin position="137"/>
        <end position="155"/>
    </location>
</feature>
<evidence type="ECO:0000256" key="1">
    <source>
        <dbReference type="SAM" id="MobiDB-lite"/>
    </source>
</evidence>
<comment type="caution">
    <text evidence="2">The sequence shown here is derived from an EMBL/GenBank/DDBJ whole genome shotgun (WGS) entry which is preliminary data.</text>
</comment>
<feature type="region of interest" description="Disordered" evidence="1">
    <location>
        <begin position="118"/>
        <end position="174"/>
    </location>
</feature>
<feature type="region of interest" description="Disordered" evidence="1">
    <location>
        <begin position="422"/>
        <end position="450"/>
    </location>
</feature>